<name>A0A0D0ISG6_9BACT</name>
<evidence type="ECO:0000313" key="3">
    <source>
        <dbReference type="EMBL" id="KIP61107.1"/>
    </source>
</evidence>
<feature type="transmembrane region" description="Helical" evidence="1">
    <location>
        <begin position="80"/>
        <end position="98"/>
    </location>
</feature>
<dbReference type="Proteomes" id="UP000032046">
    <property type="component" value="Unassembled WGS sequence"/>
</dbReference>
<feature type="transmembrane region" description="Helical" evidence="1">
    <location>
        <begin position="113"/>
        <end position="133"/>
    </location>
</feature>
<reference evidence="3 4" key="1">
    <citation type="submission" date="2015-01" db="EMBL/GenBank/DDBJ databases">
        <title>Comparative genomics of non-oral Prevotella species.</title>
        <authorList>
            <person name="Accetto T."/>
            <person name="Nograsek B."/>
            <person name="Avgustin G."/>
        </authorList>
    </citation>
    <scope>NUCLEOTIDE SEQUENCE [LARGE SCALE GENOMIC DNA]</scope>
    <source>
        <strain evidence="3 4">P5-119</strain>
    </source>
</reference>
<proteinExistence type="predicted"/>
<dbReference type="AlphaFoldDB" id="A0A0D0ISG6"/>
<feature type="transmembrane region" description="Helical" evidence="1">
    <location>
        <begin position="176"/>
        <end position="192"/>
    </location>
</feature>
<comment type="caution">
    <text evidence="3">The sequence shown here is derived from an EMBL/GenBank/DDBJ whole genome shotgun (WGS) entry which is preliminary data.</text>
</comment>
<dbReference type="GO" id="GO:0004175">
    <property type="term" value="F:endopeptidase activity"/>
    <property type="evidence" value="ECO:0007669"/>
    <property type="project" value="UniProtKB-ARBA"/>
</dbReference>
<sequence>MKEAKNKDVFTYLLWGVIIQVVAGFMIPPLYRLITGPAADKATELVLTSAVYSIVLFVMFYRLKWCPLSPDYVRGKHWDVMFWTVVFTLGSIIPMAFLEEAMPELPNLVEDELTLLVGSNFGYVTICLFAPLVEEMIFRGAILRTLLSVMKGKTWLPIVISAFLFALIHMNPAQMPYAFVVGIFLGWIYSRTGSIVPGVLCHWVNNTVAYLMIRLMPHQMSDVRMTDLFGGDHRRMGLAIIFSFFILLPALYQLVTRTARRG</sequence>
<feature type="transmembrane region" description="Helical" evidence="1">
    <location>
        <begin position="12"/>
        <end position="31"/>
    </location>
</feature>
<keyword evidence="1" id="KW-0472">Membrane</keyword>
<dbReference type="Pfam" id="PF02517">
    <property type="entry name" value="Rce1-like"/>
    <property type="match status" value="1"/>
</dbReference>
<dbReference type="RefSeq" id="WP_042519771.1">
    <property type="nucleotide sequence ID" value="NZ_JXQK01000071.1"/>
</dbReference>
<evidence type="ECO:0000256" key="1">
    <source>
        <dbReference type="SAM" id="Phobius"/>
    </source>
</evidence>
<dbReference type="GO" id="GO:0080120">
    <property type="term" value="P:CAAX-box protein maturation"/>
    <property type="evidence" value="ECO:0007669"/>
    <property type="project" value="UniProtKB-ARBA"/>
</dbReference>
<dbReference type="EMBL" id="JXQK01000071">
    <property type="protein sequence ID" value="KIP61107.1"/>
    <property type="molecule type" value="Genomic_DNA"/>
</dbReference>
<feature type="transmembrane region" description="Helical" evidence="1">
    <location>
        <begin position="199"/>
        <end position="216"/>
    </location>
</feature>
<feature type="transmembrane region" description="Helical" evidence="1">
    <location>
        <begin position="154"/>
        <end position="170"/>
    </location>
</feature>
<evidence type="ECO:0000313" key="4">
    <source>
        <dbReference type="Proteomes" id="UP000032046"/>
    </source>
</evidence>
<organism evidence="3 4">
    <name type="scientific">Prevotella pectinovora</name>
    <dbReference type="NCBI Taxonomy" id="1602169"/>
    <lineage>
        <taxon>Bacteria</taxon>
        <taxon>Pseudomonadati</taxon>
        <taxon>Bacteroidota</taxon>
        <taxon>Bacteroidia</taxon>
        <taxon>Bacteroidales</taxon>
        <taxon>Prevotellaceae</taxon>
        <taxon>Prevotella</taxon>
    </lineage>
</organism>
<dbReference type="InterPro" id="IPR052710">
    <property type="entry name" value="CAAX_protease"/>
</dbReference>
<dbReference type="PANTHER" id="PTHR36435:SF1">
    <property type="entry name" value="CAAX AMINO TERMINAL PROTEASE FAMILY PROTEIN"/>
    <property type="match status" value="1"/>
</dbReference>
<accession>A0A0D0ISG6</accession>
<keyword evidence="4" id="KW-1185">Reference proteome</keyword>
<dbReference type="InterPro" id="IPR003675">
    <property type="entry name" value="Rce1/LyrA-like_dom"/>
</dbReference>
<dbReference type="PANTHER" id="PTHR36435">
    <property type="entry name" value="SLR1288 PROTEIN"/>
    <property type="match status" value="1"/>
</dbReference>
<protein>
    <recommendedName>
        <fullName evidence="2">CAAX prenyl protease 2/Lysostaphin resistance protein A-like domain-containing protein</fullName>
    </recommendedName>
</protein>
<feature type="domain" description="CAAX prenyl protease 2/Lysostaphin resistance protein A-like" evidence="2">
    <location>
        <begin position="122"/>
        <end position="208"/>
    </location>
</feature>
<feature type="transmembrane region" description="Helical" evidence="1">
    <location>
        <begin position="43"/>
        <end position="60"/>
    </location>
</feature>
<evidence type="ECO:0000259" key="2">
    <source>
        <dbReference type="Pfam" id="PF02517"/>
    </source>
</evidence>
<keyword evidence="1" id="KW-0812">Transmembrane</keyword>
<gene>
    <name evidence="3" type="ORF">ST44_09990</name>
</gene>
<keyword evidence="1" id="KW-1133">Transmembrane helix</keyword>
<dbReference type="STRING" id="1602171.ST44_09990"/>
<feature type="transmembrane region" description="Helical" evidence="1">
    <location>
        <begin position="236"/>
        <end position="255"/>
    </location>
</feature>